<dbReference type="PANTHER" id="PTHR44846">
    <property type="entry name" value="MANNOSYL-D-GLYCERATE TRANSPORT/METABOLISM SYSTEM REPRESSOR MNGR-RELATED"/>
    <property type="match status" value="1"/>
</dbReference>
<keyword evidence="6" id="KW-1185">Reference proteome</keyword>
<evidence type="ECO:0000256" key="3">
    <source>
        <dbReference type="ARBA" id="ARBA00023163"/>
    </source>
</evidence>
<evidence type="ECO:0000256" key="2">
    <source>
        <dbReference type="ARBA" id="ARBA00023125"/>
    </source>
</evidence>
<dbReference type="PANTHER" id="PTHR44846:SF1">
    <property type="entry name" value="MANNOSYL-D-GLYCERATE TRANSPORT_METABOLISM SYSTEM REPRESSOR MNGR-RELATED"/>
    <property type="match status" value="1"/>
</dbReference>
<dbReference type="Pfam" id="PF07702">
    <property type="entry name" value="UTRA"/>
    <property type="match status" value="1"/>
</dbReference>
<dbReference type="SMART" id="SM00866">
    <property type="entry name" value="UTRA"/>
    <property type="match status" value="1"/>
</dbReference>
<sequence>MKIQIDHNSSTPLHIQAEMLLRELIKKKEYQEGKLLPNEVELSAQLRISRNTLRHAIAKLVNEGILSRKKGFGTTVSTKGVFGRAKNWLSFSQEMKALGISVHNFELHLSWVVPEKAVLSFFDLKPESRVLCLERLRGKENFPFVYFISYFNPSIGMSGNEDFSKPLYEILDEKYSVKASLSYEELTAIKAPSHICKKLNIASDDPVLFRKRLVYDENKHPIEFNYGYYRGDSFVYTVESERKST</sequence>
<dbReference type="SUPFAM" id="SSF46785">
    <property type="entry name" value="Winged helix' DNA-binding domain"/>
    <property type="match status" value="1"/>
</dbReference>
<evidence type="ECO:0000259" key="4">
    <source>
        <dbReference type="PROSITE" id="PS50949"/>
    </source>
</evidence>
<dbReference type="SUPFAM" id="SSF64288">
    <property type="entry name" value="Chorismate lyase-like"/>
    <property type="match status" value="1"/>
</dbReference>
<name>A0ABS5VW21_9BACT</name>
<evidence type="ECO:0000313" key="5">
    <source>
        <dbReference type="EMBL" id="MBT1705630.1"/>
    </source>
</evidence>
<dbReference type="InterPro" id="IPR011663">
    <property type="entry name" value="UTRA"/>
</dbReference>
<dbReference type="Gene3D" id="1.10.10.10">
    <property type="entry name" value="Winged helix-like DNA-binding domain superfamily/Winged helix DNA-binding domain"/>
    <property type="match status" value="1"/>
</dbReference>
<dbReference type="InterPro" id="IPR000524">
    <property type="entry name" value="Tscrpt_reg_HTH_GntR"/>
</dbReference>
<reference evidence="5 6" key="1">
    <citation type="submission" date="2021-05" db="EMBL/GenBank/DDBJ databases">
        <title>A Polyphasic approach of four new species of the genus Ohtaekwangia: Ohtaekwangia histidinii sp. nov., Ohtaekwangia cretensis sp. nov., Ohtaekwangia indiensis sp. nov., Ohtaekwangia reichenbachii sp. nov. from diverse environment.</title>
        <authorList>
            <person name="Octaviana S."/>
        </authorList>
    </citation>
    <scope>NUCLEOTIDE SEQUENCE [LARGE SCALE GENOMIC DNA]</scope>
    <source>
        <strain evidence="5 6">PWU20</strain>
    </source>
</reference>
<accession>A0ABS5VW21</accession>
<proteinExistence type="predicted"/>
<dbReference type="InterPro" id="IPR036390">
    <property type="entry name" value="WH_DNA-bd_sf"/>
</dbReference>
<evidence type="ECO:0000313" key="6">
    <source>
        <dbReference type="Proteomes" id="UP000772618"/>
    </source>
</evidence>
<dbReference type="SMART" id="SM00345">
    <property type="entry name" value="HTH_GNTR"/>
    <property type="match status" value="1"/>
</dbReference>
<keyword evidence="1" id="KW-0805">Transcription regulation</keyword>
<organism evidence="5 6">
    <name type="scientific">Chryseosolibacter indicus</name>
    <dbReference type="NCBI Taxonomy" id="2782351"/>
    <lineage>
        <taxon>Bacteria</taxon>
        <taxon>Pseudomonadati</taxon>
        <taxon>Bacteroidota</taxon>
        <taxon>Cytophagia</taxon>
        <taxon>Cytophagales</taxon>
        <taxon>Chryseotaleaceae</taxon>
        <taxon>Chryseosolibacter</taxon>
    </lineage>
</organism>
<keyword evidence="2" id="KW-0238">DNA-binding</keyword>
<feature type="domain" description="HTH gntR-type" evidence="4">
    <location>
        <begin position="11"/>
        <end position="79"/>
    </location>
</feature>
<dbReference type="Gene3D" id="3.40.1410.10">
    <property type="entry name" value="Chorismate lyase-like"/>
    <property type="match status" value="1"/>
</dbReference>
<comment type="caution">
    <text evidence="5">The sequence shown here is derived from an EMBL/GenBank/DDBJ whole genome shotgun (WGS) entry which is preliminary data.</text>
</comment>
<dbReference type="PRINTS" id="PR00035">
    <property type="entry name" value="HTHGNTR"/>
</dbReference>
<protein>
    <submittedName>
        <fullName evidence="5">GntR family transcriptional regulator</fullName>
    </submittedName>
</protein>
<evidence type="ECO:0000256" key="1">
    <source>
        <dbReference type="ARBA" id="ARBA00023015"/>
    </source>
</evidence>
<gene>
    <name evidence="5" type="ORF">KK060_20235</name>
</gene>
<dbReference type="RefSeq" id="WP_254155617.1">
    <property type="nucleotide sequence ID" value="NZ_JAHESD010000062.1"/>
</dbReference>
<keyword evidence="3" id="KW-0804">Transcription</keyword>
<dbReference type="EMBL" id="JAHESD010000062">
    <property type="protein sequence ID" value="MBT1705630.1"/>
    <property type="molecule type" value="Genomic_DNA"/>
</dbReference>
<dbReference type="Proteomes" id="UP000772618">
    <property type="component" value="Unassembled WGS sequence"/>
</dbReference>
<dbReference type="InterPro" id="IPR050679">
    <property type="entry name" value="Bact_HTH_transcr_reg"/>
</dbReference>
<dbReference type="InterPro" id="IPR036388">
    <property type="entry name" value="WH-like_DNA-bd_sf"/>
</dbReference>
<dbReference type="Pfam" id="PF00392">
    <property type="entry name" value="GntR"/>
    <property type="match status" value="1"/>
</dbReference>
<dbReference type="CDD" id="cd07377">
    <property type="entry name" value="WHTH_GntR"/>
    <property type="match status" value="1"/>
</dbReference>
<dbReference type="InterPro" id="IPR028978">
    <property type="entry name" value="Chorismate_lyase_/UTRA_dom_sf"/>
</dbReference>
<dbReference type="PROSITE" id="PS50949">
    <property type="entry name" value="HTH_GNTR"/>
    <property type="match status" value="1"/>
</dbReference>